<protein>
    <submittedName>
        <fullName evidence="1">Uncharacterized protein</fullName>
    </submittedName>
</protein>
<evidence type="ECO:0000313" key="2">
    <source>
        <dbReference type="Proteomes" id="UP000824890"/>
    </source>
</evidence>
<sequence length="101" mass="11793">MIHLYLQIMSCAKSYVFSTLQYVHIKCVAYGVVGQVLHNFWNSTDATVVLCVLQFWKIAWSGLNHVINIEGFSKILFEPDDVPGSLSFRLRKYNLYYDFYN</sequence>
<name>A0ABQ7ZHS3_BRANA</name>
<gene>
    <name evidence="1" type="ORF">HID58_067147</name>
</gene>
<evidence type="ECO:0000313" key="1">
    <source>
        <dbReference type="EMBL" id="KAH0879753.1"/>
    </source>
</evidence>
<dbReference type="EMBL" id="JAGKQM010000015">
    <property type="protein sequence ID" value="KAH0879753.1"/>
    <property type="molecule type" value="Genomic_DNA"/>
</dbReference>
<dbReference type="Proteomes" id="UP000824890">
    <property type="component" value="Unassembled WGS sequence"/>
</dbReference>
<reference evidence="1 2" key="1">
    <citation type="submission" date="2021-05" db="EMBL/GenBank/DDBJ databases">
        <title>Genome Assembly of Synthetic Allotetraploid Brassica napus Reveals Homoeologous Exchanges between Subgenomes.</title>
        <authorList>
            <person name="Davis J.T."/>
        </authorList>
    </citation>
    <scope>NUCLEOTIDE SEQUENCE [LARGE SCALE GENOMIC DNA]</scope>
    <source>
        <strain evidence="2">cv. Da-Ae</strain>
        <tissue evidence="1">Seedling</tissue>
    </source>
</reference>
<accession>A0ABQ7ZHS3</accession>
<comment type="caution">
    <text evidence="1">The sequence shown here is derived from an EMBL/GenBank/DDBJ whole genome shotgun (WGS) entry which is preliminary data.</text>
</comment>
<keyword evidence="2" id="KW-1185">Reference proteome</keyword>
<proteinExistence type="predicted"/>
<organism evidence="1 2">
    <name type="scientific">Brassica napus</name>
    <name type="common">Rape</name>
    <dbReference type="NCBI Taxonomy" id="3708"/>
    <lineage>
        <taxon>Eukaryota</taxon>
        <taxon>Viridiplantae</taxon>
        <taxon>Streptophyta</taxon>
        <taxon>Embryophyta</taxon>
        <taxon>Tracheophyta</taxon>
        <taxon>Spermatophyta</taxon>
        <taxon>Magnoliopsida</taxon>
        <taxon>eudicotyledons</taxon>
        <taxon>Gunneridae</taxon>
        <taxon>Pentapetalae</taxon>
        <taxon>rosids</taxon>
        <taxon>malvids</taxon>
        <taxon>Brassicales</taxon>
        <taxon>Brassicaceae</taxon>
        <taxon>Brassiceae</taxon>
        <taxon>Brassica</taxon>
    </lineage>
</organism>